<dbReference type="OrthoDB" id="9786100at2"/>
<evidence type="ECO:0000313" key="2">
    <source>
        <dbReference type="EMBL" id="PEQ23269.1"/>
    </source>
</evidence>
<organism evidence="2 3">
    <name type="scientific">[Clostridium] leptum DSM 753</name>
    <dbReference type="NCBI Taxonomy" id="428125"/>
    <lineage>
        <taxon>Bacteria</taxon>
        <taxon>Bacillati</taxon>
        <taxon>Bacillota</taxon>
        <taxon>Clostridia</taxon>
        <taxon>Eubacteriales</taxon>
        <taxon>Oscillospiraceae</taxon>
        <taxon>Oscillospiraceae incertae sedis</taxon>
    </lineage>
</organism>
<feature type="domain" description="LicD/FKTN/FKRP nucleotidyltransferase" evidence="1">
    <location>
        <begin position="26"/>
        <end position="257"/>
    </location>
</feature>
<evidence type="ECO:0000313" key="3">
    <source>
        <dbReference type="Proteomes" id="UP000220611"/>
    </source>
</evidence>
<dbReference type="InterPro" id="IPR052942">
    <property type="entry name" value="LPS_cholinephosphotransferase"/>
</dbReference>
<dbReference type="InterPro" id="IPR007074">
    <property type="entry name" value="LicD/FKTN/FKRP_NTP_transf"/>
</dbReference>
<dbReference type="EMBL" id="NOXF01000022">
    <property type="protein sequence ID" value="PEQ23269.1"/>
    <property type="molecule type" value="Genomic_DNA"/>
</dbReference>
<sequence length="279" mass="32854">MNNDMSVLRELQIVELKILKEVVRICEKHSLEYFAIDGTLLGAVRHGGFIPWDDDVDIGLPRDSFERFVELAPKELPSSMSINYFKYHEDDDKELSYGVRVYCNDLKIIQHVTENSQPHDVNIDIMQLDGMPKGKLKNKLHQYHLLGLKALAKMTQPETIGTHLQNRPAIDRVLIFLAKHCNPFRKMNTKKMYLRLDRCLKKYDVRTSGQVFIFISDYRFREMFSRDCYFPFRELPFEDMVIRCPAQSEKVLEGLYGNFMEYPPESARKSRHRVEIIRD</sequence>
<dbReference type="PANTHER" id="PTHR43404:SF2">
    <property type="entry name" value="LIPOPOLYSACCHARIDE CHOLINEPHOSPHOTRANSFERASE LICD"/>
    <property type="match status" value="1"/>
</dbReference>
<evidence type="ECO:0000259" key="1">
    <source>
        <dbReference type="Pfam" id="PF04991"/>
    </source>
</evidence>
<dbReference type="Proteomes" id="UP000220611">
    <property type="component" value="Unassembled WGS sequence"/>
</dbReference>
<dbReference type="GO" id="GO:0009100">
    <property type="term" value="P:glycoprotein metabolic process"/>
    <property type="evidence" value="ECO:0007669"/>
    <property type="project" value="UniProtKB-ARBA"/>
</dbReference>
<dbReference type="AlphaFoldDB" id="A0A855A0L1"/>
<dbReference type="PANTHER" id="PTHR43404">
    <property type="entry name" value="LIPOPOLYSACCHARIDE CHOLINEPHOSPHOTRANSFERASE LICD"/>
    <property type="match status" value="1"/>
</dbReference>
<keyword evidence="3" id="KW-1185">Reference proteome</keyword>
<comment type="caution">
    <text evidence="2">The sequence shown here is derived from an EMBL/GenBank/DDBJ whole genome shotgun (WGS) entry which is preliminary data.</text>
</comment>
<dbReference type="Pfam" id="PF04991">
    <property type="entry name" value="LicD"/>
    <property type="match status" value="1"/>
</dbReference>
<proteinExistence type="predicted"/>
<reference evidence="2 3" key="1">
    <citation type="submission" date="2017-07" db="EMBL/GenBank/DDBJ databases">
        <title>Prevalence of linear plasmids in Cutibacterium (Propionibacterium) acnes isolates obtained from prostatic tissue.</title>
        <authorList>
            <person name="Davidsson S."/>
            <person name="Carlsson J."/>
            <person name="Molling P."/>
            <person name="Andren O."/>
            <person name="Andersson S.-O."/>
            <person name="Brzuszkiewicz E."/>
            <person name="Poehlein A."/>
            <person name="Al-Zeer M."/>
            <person name="Brinkmann V."/>
            <person name="Scavenius C."/>
            <person name="Nazipi S."/>
            <person name="Soderquist B."/>
            <person name="Bruggemann H."/>
        </authorList>
    </citation>
    <scope>NUCLEOTIDE SEQUENCE [LARGE SCALE GENOMIC DNA]</scope>
    <source>
        <strain evidence="2 3">DSM 753</strain>
    </source>
</reference>
<name>A0A855A0L1_9FIRM</name>
<gene>
    <name evidence="2" type="ORF">CH238_14670</name>
</gene>
<protein>
    <submittedName>
        <fullName evidence="2">LicD family protein</fullName>
    </submittedName>
</protein>
<accession>A0A855A0L1</accession>